<organism evidence="4 5">
    <name type="scientific">Arthrobacter silviterrae</name>
    <dbReference type="NCBI Taxonomy" id="2026658"/>
    <lineage>
        <taxon>Bacteria</taxon>
        <taxon>Bacillati</taxon>
        <taxon>Actinomycetota</taxon>
        <taxon>Actinomycetes</taxon>
        <taxon>Micrococcales</taxon>
        <taxon>Micrococcaceae</taxon>
        <taxon>Arthrobacter</taxon>
    </lineage>
</organism>
<dbReference type="PROSITE" id="PS51186">
    <property type="entry name" value="GNAT"/>
    <property type="match status" value="1"/>
</dbReference>
<keyword evidence="2" id="KW-0012">Acyltransferase</keyword>
<dbReference type="Gene3D" id="3.40.630.30">
    <property type="match status" value="1"/>
</dbReference>
<dbReference type="PANTHER" id="PTHR43877:SF6">
    <property type="entry name" value="GCN5-RELATED N-ACETYLTRANSFERASE"/>
    <property type="match status" value="1"/>
</dbReference>
<reference evidence="4 5" key="1">
    <citation type="submission" date="2020-02" db="EMBL/GenBank/DDBJ databases">
        <title>Genome sequence of the type strain DSM 27180 of Arthrobacter silviterrae.</title>
        <authorList>
            <person name="Gao J."/>
            <person name="Sun J."/>
        </authorList>
    </citation>
    <scope>NUCLEOTIDE SEQUENCE [LARGE SCALE GENOMIC DNA]</scope>
    <source>
        <strain evidence="4 5">DSM 27180</strain>
    </source>
</reference>
<keyword evidence="1" id="KW-0808">Transferase</keyword>
<gene>
    <name evidence="4" type="ORF">G6N77_04285</name>
</gene>
<dbReference type="EMBL" id="JAAKZI010000004">
    <property type="protein sequence ID" value="NGN82684.1"/>
    <property type="molecule type" value="Genomic_DNA"/>
</dbReference>
<dbReference type="InterPro" id="IPR000182">
    <property type="entry name" value="GNAT_dom"/>
</dbReference>
<dbReference type="SUPFAM" id="SSF55729">
    <property type="entry name" value="Acyl-CoA N-acyltransferases (Nat)"/>
    <property type="match status" value="1"/>
</dbReference>
<dbReference type="Pfam" id="PF00583">
    <property type="entry name" value="Acetyltransf_1"/>
    <property type="match status" value="1"/>
</dbReference>
<comment type="caution">
    <text evidence="4">The sequence shown here is derived from an EMBL/GenBank/DDBJ whole genome shotgun (WGS) entry which is preliminary data.</text>
</comment>
<dbReference type="InterPro" id="IPR016181">
    <property type="entry name" value="Acyl_CoA_acyltransferase"/>
</dbReference>
<dbReference type="InterPro" id="IPR050832">
    <property type="entry name" value="Bact_Acetyltransf"/>
</dbReference>
<evidence type="ECO:0000259" key="3">
    <source>
        <dbReference type="PROSITE" id="PS51186"/>
    </source>
</evidence>
<evidence type="ECO:0000313" key="5">
    <source>
        <dbReference type="Proteomes" id="UP000479226"/>
    </source>
</evidence>
<proteinExistence type="predicted"/>
<evidence type="ECO:0000256" key="2">
    <source>
        <dbReference type="ARBA" id="ARBA00023315"/>
    </source>
</evidence>
<dbReference type="Proteomes" id="UP000479226">
    <property type="component" value="Unassembled WGS sequence"/>
</dbReference>
<name>A0ABX0D724_9MICC</name>
<evidence type="ECO:0000256" key="1">
    <source>
        <dbReference type="ARBA" id="ARBA00022679"/>
    </source>
</evidence>
<keyword evidence="5" id="KW-1185">Reference proteome</keyword>
<sequence length="159" mass="17211">MRVTVRPASDADIPGILNINNQAGRPANTADSLAFAISDPGRLVVVATMAGEMSGWAKTHHWGYPDGEAPAGHYLGGVTVLPEVRRRGVAAALTDARLDWIWQRSETAWYVVNADNLASIALHRRWGFAEAARAPSFHTAQFSGGVGLLMRAVRPPTWR</sequence>
<evidence type="ECO:0000313" key="4">
    <source>
        <dbReference type="EMBL" id="NGN82684.1"/>
    </source>
</evidence>
<dbReference type="CDD" id="cd04301">
    <property type="entry name" value="NAT_SF"/>
    <property type="match status" value="1"/>
</dbReference>
<dbReference type="PANTHER" id="PTHR43877">
    <property type="entry name" value="AMINOALKYLPHOSPHONATE N-ACETYLTRANSFERASE-RELATED-RELATED"/>
    <property type="match status" value="1"/>
</dbReference>
<protein>
    <submittedName>
        <fullName evidence="4">GNAT family N-acetyltransferase</fullName>
    </submittedName>
</protein>
<feature type="domain" description="N-acetyltransferase" evidence="3">
    <location>
        <begin position="3"/>
        <end position="155"/>
    </location>
</feature>
<accession>A0ABX0D724</accession>